<sequence>MSQDSSNSSGSSSIGIPSTVRFTLERIFRSIEESLDLTEGN</sequence>
<name>A0A0R3TKS0_RODNA</name>
<proteinExistence type="predicted"/>
<dbReference type="WBParaSite" id="HNAJ_0000779301-mRNA-1">
    <property type="protein sequence ID" value="HNAJ_0000779301-mRNA-1"/>
    <property type="gene ID" value="HNAJ_0000779301"/>
</dbReference>
<accession>A0A0R3TKS0</accession>
<protein>
    <submittedName>
        <fullName evidence="1">MarR family transcriptional regulator</fullName>
    </submittedName>
</protein>
<evidence type="ECO:0000313" key="1">
    <source>
        <dbReference type="WBParaSite" id="HNAJ_0000779301-mRNA-1"/>
    </source>
</evidence>
<dbReference type="AlphaFoldDB" id="A0A0R3TKS0"/>
<reference evidence="1" key="1">
    <citation type="submission" date="2017-02" db="UniProtKB">
        <authorList>
            <consortium name="WormBaseParasite"/>
        </authorList>
    </citation>
    <scope>IDENTIFICATION</scope>
</reference>
<organism evidence="1">
    <name type="scientific">Rodentolepis nana</name>
    <name type="common">Dwarf tapeworm</name>
    <name type="synonym">Hymenolepis nana</name>
    <dbReference type="NCBI Taxonomy" id="102285"/>
    <lineage>
        <taxon>Eukaryota</taxon>
        <taxon>Metazoa</taxon>
        <taxon>Spiralia</taxon>
        <taxon>Lophotrochozoa</taxon>
        <taxon>Platyhelminthes</taxon>
        <taxon>Cestoda</taxon>
        <taxon>Eucestoda</taxon>
        <taxon>Cyclophyllidea</taxon>
        <taxon>Hymenolepididae</taxon>
        <taxon>Rodentolepis</taxon>
    </lineage>
</organism>